<evidence type="ECO:0000313" key="3">
    <source>
        <dbReference type="Proteomes" id="UP000024635"/>
    </source>
</evidence>
<evidence type="ECO:0008006" key="4">
    <source>
        <dbReference type="Google" id="ProtNLM"/>
    </source>
</evidence>
<gene>
    <name evidence="2" type="primary">Acey_s0085.g1882</name>
    <name evidence="2" type="synonym">Acey-F23H12.7</name>
    <name evidence="2" type="ORF">Y032_0085g1882</name>
</gene>
<keyword evidence="1" id="KW-1133">Transmembrane helix</keyword>
<keyword evidence="1" id="KW-0472">Membrane</keyword>
<feature type="transmembrane region" description="Helical" evidence="1">
    <location>
        <begin position="114"/>
        <end position="137"/>
    </location>
</feature>
<feature type="transmembrane region" description="Helical" evidence="1">
    <location>
        <begin position="89"/>
        <end position="107"/>
    </location>
</feature>
<evidence type="ECO:0000256" key="1">
    <source>
        <dbReference type="SAM" id="Phobius"/>
    </source>
</evidence>
<keyword evidence="3" id="KW-1185">Reference proteome</keyword>
<keyword evidence="1" id="KW-0812">Transmembrane</keyword>
<accession>A0A016TRA4</accession>
<dbReference type="AlphaFoldDB" id="A0A016TRA4"/>
<evidence type="ECO:0000313" key="2">
    <source>
        <dbReference type="EMBL" id="EYC04948.1"/>
    </source>
</evidence>
<dbReference type="OrthoDB" id="5827554at2759"/>
<dbReference type="EMBL" id="JARK01001421">
    <property type="protein sequence ID" value="EYC04948.1"/>
    <property type="molecule type" value="Genomic_DNA"/>
</dbReference>
<organism evidence="2 3">
    <name type="scientific">Ancylostoma ceylanicum</name>
    <dbReference type="NCBI Taxonomy" id="53326"/>
    <lineage>
        <taxon>Eukaryota</taxon>
        <taxon>Metazoa</taxon>
        <taxon>Ecdysozoa</taxon>
        <taxon>Nematoda</taxon>
        <taxon>Chromadorea</taxon>
        <taxon>Rhabditida</taxon>
        <taxon>Rhabditina</taxon>
        <taxon>Rhabditomorpha</taxon>
        <taxon>Strongyloidea</taxon>
        <taxon>Ancylostomatidae</taxon>
        <taxon>Ancylostomatinae</taxon>
        <taxon>Ancylostoma</taxon>
    </lineage>
</organism>
<feature type="transmembrane region" description="Helical" evidence="1">
    <location>
        <begin position="149"/>
        <end position="166"/>
    </location>
</feature>
<sequence length="198" mass="22811">MVTTKRYYEEETAWSDLQETMSFEEKTFCCSVTVAVVVMCSLEMTAIIISYLTNLEHPLMRCQSYNVSMPGEHSSQTAQRRLCTTSGPLLAWLIAHLFINLVALVAIQTSRYRALIPYICTAVIDLLVSSAYLVVLFVQMIRGDQIENILVLFIAVVVVFKCYSVYCSRRLYWILQSVFDRRYTTRTMVVKDDSVFQF</sequence>
<proteinExistence type="predicted"/>
<name>A0A016TRA4_9BILA</name>
<protein>
    <recommendedName>
        <fullName evidence="4">G-protein coupled receptors family 1 profile domain-containing protein</fullName>
    </recommendedName>
</protein>
<dbReference type="Proteomes" id="UP000024635">
    <property type="component" value="Unassembled WGS sequence"/>
</dbReference>
<feature type="transmembrane region" description="Helical" evidence="1">
    <location>
        <begin position="28"/>
        <end position="51"/>
    </location>
</feature>
<reference evidence="3" key="1">
    <citation type="journal article" date="2015" name="Nat. Genet.">
        <title>The genome and transcriptome of the zoonotic hookworm Ancylostoma ceylanicum identify infection-specific gene families.</title>
        <authorList>
            <person name="Schwarz E.M."/>
            <person name="Hu Y."/>
            <person name="Antoshechkin I."/>
            <person name="Miller M.M."/>
            <person name="Sternberg P.W."/>
            <person name="Aroian R.V."/>
        </authorList>
    </citation>
    <scope>NUCLEOTIDE SEQUENCE</scope>
    <source>
        <strain evidence="3">HY135</strain>
    </source>
</reference>
<comment type="caution">
    <text evidence="2">The sequence shown here is derived from an EMBL/GenBank/DDBJ whole genome shotgun (WGS) entry which is preliminary data.</text>
</comment>